<accession>G7VB03</accession>
<evidence type="ECO:0000313" key="2">
    <source>
        <dbReference type="Proteomes" id="UP000005867"/>
    </source>
</evidence>
<reference evidence="1 2" key="1">
    <citation type="journal article" date="2012" name="J. Bacteriol.">
        <title>Complete genome sequence of strain 1860, a crenarchaeon of the genus pyrobaculum able to grow with various electron acceptors.</title>
        <authorList>
            <person name="Mardanov A.V."/>
            <person name="Gumerov V.M."/>
            <person name="Slobodkina G.B."/>
            <person name="Beletsky A.V."/>
            <person name="Bonch-Osmolovskaya E.A."/>
            <person name="Ravin N.V."/>
            <person name="Skryabin K.G."/>
        </authorList>
    </citation>
    <scope>NUCLEOTIDE SEQUENCE [LARGE SCALE GENOMIC DNA]</scope>
    <source>
        <strain evidence="1 2">1860</strain>
    </source>
</reference>
<keyword evidence="2" id="KW-1185">Reference proteome</keyword>
<gene>
    <name evidence="1" type="ORF">P186_0872</name>
</gene>
<dbReference type="GeneID" id="11595131"/>
<organism evidence="1 2">
    <name type="scientific">Pyrobaculum ferrireducens</name>
    <dbReference type="NCBI Taxonomy" id="1104324"/>
    <lineage>
        <taxon>Archaea</taxon>
        <taxon>Thermoproteota</taxon>
        <taxon>Thermoprotei</taxon>
        <taxon>Thermoproteales</taxon>
        <taxon>Thermoproteaceae</taxon>
        <taxon>Pyrobaculum</taxon>
    </lineage>
</organism>
<dbReference type="eggNOG" id="arCOG09817">
    <property type="taxonomic scope" value="Archaea"/>
</dbReference>
<protein>
    <submittedName>
        <fullName evidence="1">Uncharacterized protein</fullName>
    </submittedName>
</protein>
<dbReference type="KEGG" id="pyr:P186_0872"/>
<dbReference type="STRING" id="1104324.P186_0872"/>
<dbReference type="BioCyc" id="PSP1104324:GJSN-852-MONOMER"/>
<evidence type="ECO:0000313" key="1">
    <source>
        <dbReference type="EMBL" id="AET32313.1"/>
    </source>
</evidence>
<sequence>MLLAFCRGGCPDLGEDFLVRRREVGGYEAVSITLRKYWLDEDFEVYGGCLAVAEGAYSPERAFELLRGFVDRAVAAVASPSPFLKEDVFGDSIFTVCDWVWVRDVSETPTPVRELLCADADVAVYLDSPWRCGEVVEGRVWEDALGGRLTRCVADSGMRCGVGSRRVS</sequence>
<dbReference type="EMBL" id="CP003098">
    <property type="protein sequence ID" value="AET32313.1"/>
    <property type="molecule type" value="Genomic_DNA"/>
</dbReference>
<dbReference type="RefSeq" id="WP_014288141.1">
    <property type="nucleotide sequence ID" value="NC_016645.1"/>
</dbReference>
<dbReference type="Proteomes" id="UP000005867">
    <property type="component" value="Chromosome"/>
</dbReference>
<proteinExistence type="predicted"/>
<name>G7VB03_9CREN</name>
<dbReference type="AlphaFoldDB" id="G7VB03"/>
<dbReference type="HOGENOM" id="CLU_1582956_0_0_2"/>